<dbReference type="RefSeq" id="WP_183398185.1">
    <property type="nucleotide sequence ID" value="NZ_JACIDS010000002.1"/>
</dbReference>
<dbReference type="AlphaFoldDB" id="A0A840AMH9"/>
<name>A0A840AMH9_9HYPH</name>
<proteinExistence type="predicted"/>
<sequence>MEHITIPRHALVVVCDGAKALLFRNEGDAELVNLKAVEHFAEFEAPAHDLGTDRPGRVYQSHGSARSAVETTDFHEAGEVEFLAMVAADLGKLVASEKPKGLFVVAPPKALGILRQHFGDVVRAALTAEIAKDLAHLPTNEIERHLTGKSTL</sequence>
<comment type="caution">
    <text evidence="1">The sequence shown here is derived from an EMBL/GenBank/DDBJ whole genome shotgun (WGS) entry which is preliminary data.</text>
</comment>
<evidence type="ECO:0000313" key="2">
    <source>
        <dbReference type="Proteomes" id="UP000553963"/>
    </source>
</evidence>
<dbReference type="Pfam" id="PF10116">
    <property type="entry name" value="Host_attach"/>
    <property type="match status" value="1"/>
</dbReference>
<keyword evidence="2" id="KW-1185">Reference proteome</keyword>
<dbReference type="Proteomes" id="UP000553963">
    <property type="component" value="Unassembled WGS sequence"/>
</dbReference>
<dbReference type="InterPro" id="IPR019291">
    <property type="entry name" value="Host_attachment_protein"/>
</dbReference>
<reference evidence="1 2" key="1">
    <citation type="submission" date="2020-08" db="EMBL/GenBank/DDBJ databases">
        <title>Genomic Encyclopedia of Type Strains, Phase IV (KMG-IV): sequencing the most valuable type-strain genomes for metagenomic binning, comparative biology and taxonomic classification.</title>
        <authorList>
            <person name="Goeker M."/>
        </authorList>
    </citation>
    <scope>NUCLEOTIDE SEQUENCE [LARGE SCALE GENOMIC DNA]</scope>
    <source>
        <strain evidence="1 2">DSM 25966</strain>
    </source>
</reference>
<evidence type="ECO:0000313" key="1">
    <source>
        <dbReference type="EMBL" id="MBB3930538.1"/>
    </source>
</evidence>
<gene>
    <name evidence="1" type="ORF">GGR25_001577</name>
</gene>
<organism evidence="1 2">
    <name type="scientific">Kaistia hirudinis</name>
    <dbReference type="NCBI Taxonomy" id="1293440"/>
    <lineage>
        <taxon>Bacteria</taxon>
        <taxon>Pseudomonadati</taxon>
        <taxon>Pseudomonadota</taxon>
        <taxon>Alphaproteobacteria</taxon>
        <taxon>Hyphomicrobiales</taxon>
        <taxon>Kaistiaceae</taxon>
        <taxon>Kaistia</taxon>
    </lineage>
</organism>
<accession>A0A840AMH9</accession>
<protein>
    <submittedName>
        <fullName evidence="1">Protein required for attachment to host cells</fullName>
    </submittedName>
</protein>
<dbReference type="EMBL" id="JACIDS010000002">
    <property type="protein sequence ID" value="MBB3930538.1"/>
    <property type="molecule type" value="Genomic_DNA"/>
</dbReference>